<reference evidence="1 2" key="1">
    <citation type="submission" date="2020-09" db="EMBL/GenBank/DDBJ databases">
        <title>De no assembly of potato wild relative species, Solanum commersonii.</title>
        <authorList>
            <person name="Cho K."/>
        </authorList>
    </citation>
    <scope>NUCLEOTIDE SEQUENCE [LARGE SCALE GENOMIC DNA]</scope>
    <source>
        <strain evidence="1">LZ3.2</strain>
        <tissue evidence="1">Leaf</tissue>
    </source>
</reference>
<evidence type="ECO:0000313" key="2">
    <source>
        <dbReference type="Proteomes" id="UP000824120"/>
    </source>
</evidence>
<gene>
    <name evidence="1" type="ORF">H5410_045822</name>
</gene>
<organism evidence="1 2">
    <name type="scientific">Solanum commersonii</name>
    <name type="common">Commerson's wild potato</name>
    <name type="synonym">Commerson's nightshade</name>
    <dbReference type="NCBI Taxonomy" id="4109"/>
    <lineage>
        <taxon>Eukaryota</taxon>
        <taxon>Viridiplantae</taxon>
        <taxon>Streptophyta</taxon>
        <taxon>Embryophyta</taxon>
        <taxon>Tracheophyta</taxon>
        <taxon>Spermatophyta</taxon>
        <taxon>Magnoliopsida</taxon>
        <taxon>eudicotyledons</taxon>
        <taxon>Gunneridae</taxon>
        <taxon>Pentapetalae</taxon>
        <taxon>asterids</taxon>
        <taxon>lamiids</taxon>
        <taxon>Solanales</taxon>
        <taxon>Solanaceae</taxon>
        <taxon>Solanoideae</taxon>
        <taxon>Solaneae</taxon>
        <taxon>Solanum</taxon>
    </lineage>
</organism>
<protein>
    <recommendedName>
        <fullName evidence="3">Reverse transcriptase domain-containing protein</fullName>
    </recommendedName>
</protein>
<comment type="caution">
    <text evidence="1">The sequence shown here is derived from an EMBL/GenBank/DDBJ whole genome shotgun (WGS) entry which is preliminary data.</text>
</comment>
<evidence type="ECO:0008006" key="3">
    <source>
        <dbReference type="Google" id="ProtNLM"/>
    </source>
</evidence>
<dbReference type="Proteomes" id="UP000824120">
    <property type="component" value="Chromosome 9"/>
</dbReference>
<sequence>MEIDNRWIRWLKFNITIVKYFKLVNRAHANVSHLLYADDTLILCGAERSQIYNLHMNMLKSTIYLINEVLNLEEHIRGCNIGSFPSTYSSLTLYAQCHRGTQISSHQMKKITQPKYQGGFGIKNLTGHNKSNTLFRRIFQICSELLKITILLLLLIGNGTTDYDIIKLIFRKLICLNEDIKKEFIQSRKSINNCSLQTPR</sequence>
<accession>A0A9J5XDV4</accession>
<name>A0A9J5XDV4_SOLCO</name>
<dbReference type="OrthoDB" id="1938625at2759"/>
<proteinExistence type="predicted"/>
<dbReference type="AlphaFoldDB" id="A0A9J5XDV4"/>
<dbReference type="EMBL" id="JACXVP010000009">
    <property type="protein sequence ID" value="KAG5585388.1"/>
    <property type="molecule type" value="Genomic_DNA"/>
</dbReference>
<evidence type="ECO:0000313" key="1">
    <source>
        <dbReference type="EMBL" id="KAG5585388.1"/>
    </source>
</evidence>
<keyword evidence="2" id="KW-1185">Reference proteome</keyword>